<evidence type="ECO:0000313" key="1">
    <source>
        <dbReference type="EMBL" id="JAB66180.1"/>
    </source>
</evidence>
<accession>V5G7T2</accession>
<organism evidence="1">
    <name type="scientific">Anoplophora glabripennis</name>
    <name type="common">Asian longhorn beetle</name>
    <name type="synonym">Anoplophora nobilis</name>
    <dbReference type="NCBI Taxonomy" id="217634"/>
    <lineage>
        <taxon>Eukaryota</taxon>
        <taxon>Metazoa</taxon>
        <taxon>Ecdysozoa</taxon>
        <taxon>Arthropoda</taxon>
        <taxon>Hexapoda</taxon>
        <taxon>Insecta</taxon>
        <taxon>Pterygota</taxon>
        <taxon>Neoptera</taxon>
        <taxon>Endopterygota</taxon>
        <taxon>Coleoptera</taxon>
        <taxon>Polyphaga</taxon>
        <taxon>Cucujiformia</taxon>
        <taxon>Chrysomeloidea</taxon>
        <taxon>Cerambycidae</taxon>
        <taxon>Lamiinae</taxon>
        <taxon>Lamiini</taxon>
        <taxon>Anoplophora</taxon>
    </lineage>
</organism>
<dbReference type="AlphaFoldDB" id="V5G7T2"/>
<evidence type="ECO:0008006" key="2">
    <source>
        <dbReference type="Google" id="ProtNLM"/>
    </source>
</evidence>
<feature type="non-terminal residue" evidence="1">
    <location>
        <position position="1"/>
    </location>
</feature>
<sequence length="167" mass="19410">ESLNNKCTEVLQSLNNWFNMNDLYLNSEKTRTIRFHNRQKICEPLSVKINDVYLKCITEPVKFLGITLDEHMDWKPHCENLVSLLNSTNFLFKNIKDVLTKHQLTNVYYAQIESRIRYGICLWGDSTLSQAVFVSQKRVIRTIAGVPSTRSCRTLFVDFDLMTVASI</sequence>
<protein>
    <recommendedName>
        <fullName evidence="2">Reverse transcriptase domain-containing protein</fullName>
    </recommendedName>
</protein>
<proteinExistence type="predicted"/>
<dbReference type="EMBL" id="GALX01002286">
    <property type="protein sequence ID" value="JAB66180.1"/>
    <property type="molecule type" value="Transcribed_RNA"/>
</dbReference>
<name>V5G7T2_ANOGL</name>
<reference evidence="1" key="1">
    <citation type="submission" date="2013-07" db="EMBL/GenBank/DDBJ databases">
        <title>Midgut Transcriptome Profiling of Anoplphora glabripennis, a Lignocellulose Degrading, Wood-Boring Cerambycid.</title>
        <authorList>
            <person name="Scully E.D."/>
            <person name="Hoover K."/>
            <person name="Carlson J.E."/>
            <person name="Tien M."/>
            <person name="Geib S.M."/>
        </authorList>
    </citation>
    <scope>NUCLEOTIDE SEQUENCE</scope>
</reference>